<accession>A0A927K2Z8</accession>
<dbReference type="AlphaFoldDB" id="A0A927K2Z8"/>
<dbReference type="InterPro" id="IPR011009">
    <property type="entry name" value="Kinase-like_dom_sf"/>
</dbReference>
<dbReference type="Pfam" id="PF01636">
    <property type="entry name" value="APH"/>
    <property type="match status" value="1"/>
</dbReference>
<feature type="domain" description="Aminoglycoside phosphotransferase" evidence="1">
    <location>
        <begin position="11"/>
        <end position="214"/>
    </location>
</feature>
<name>A0A927K2Z8_9ACTN</name>
<keyword evidence="3" id="KW-1185">Reference proteome</keyword>
<evidence type="ECO:0000313" key="3">
    <source>
        <dbReference type="Proteomes" id="UP000616839"/>
    </source>
</evidence>
<dbReference type="InterPro" id="IPR002575">
    <property type="entry name" value="Aminoglycoside_PTrfase"/>
</dbReference>
<dbReference type="Proteomes" id="UP000616839">
    <property type="component" value="Unassembled WGS sequence"/>
</dbReference>
<sequence length="301" mass="31444">MWQPEPGWQALRAGAGPSTVGVWAAGETVVKRVAAPLPGDPPELSRPGHFAYWRRPVDVALHGTVEATLGLRGPAALSVVEDDEGATLVHPRLEAGPAGPPTGPFAARALGRFAGCEVPDLPWLARGQLADRLSAVERRGGWGTLARTTVADVADALWSRRTSLLGRLAELPQVLQHGDPVPANLVRAEGEDVLALDWSTLGSGPVGGDAGYWTLSAREGFEVLVAAYCSGLPAGLASAEQVLLGARVTAVLTALTRADWALARVAGGEGALAGKYRHPSVAPYLRSLQRLLPEIEALLDG</sequence>
<dbReference type="SUPFAM" id="SSF56112">
    <property type="entry name" value="Protein kinase-like (PK-like)"/>
    <property type="match status" value="1"/>
</dbReference>
<organism evidence="2 3">
    <name type="scientific">Nocardioides donggukensis</name>
    <dbReference type="NCBI Taxonomy" id="2774019"/>
    <lineage>
        <taxon>Bacteria</taxon>
        <taxon>Bacillati</taxon>
        <taxon>Actinomycetota</taxon>
        <taxon>Actinomycetes</taxon>
        <taxon>Propionibacteriales</taxon>
        <taxon>Nocardioidaceae</taxon>
        <taxon>Nocardioides</taxon>
    </lineage>
</organism>
<evidence type="ECO:0000313" key="2">
    <source>
        <dbReference type="EMBL" id="MBD8869409.1"/>
    </source>
</evidence>
<protein>
    <submittedName>
        <fullName evidence="2">Phosphotransferase</fullName>
    </submittedName>
</protein>
<proteinExistence type="predicted"/>
<dbReference type="RefSeq" id="WP_192142079.1">
    <property type="nucleotide sequence ID" value="NZ_JACYXZ010000002.1"/>
</dbReference>
<comment type="caution">
    <text evidence="2">The sequence shown here is derived from an EMBL/GenBank/DDBJ whole genome shotgun (WGS) entry which is preliminary data.</text>
</comment>
<dbReference type="EMBL" id="JACYXZ010000002">
    <property type="protein sequence ID" value="MBD8869409.1"/>
    <property type="molecule type" value="Genomic_DNA"/>
</dbReference>
<reference evidence="2" key="1">
    <citation type="submission" date="2020-09" db="EMBL/GenBank/DDBJ databases">
        <title>Nocardioides sp. strain MJB4 16S ribosomal RNA gene Genome sequencing and assembly.</title>
        <authorList>
            <person name="Kim I."/>
        </authorList>
    </citation>
    <scope>NUCLEOTIDE SEQUENCE</scope>
    <source>
        <strain evidence="2">MJB4</strain>
    </source>
</reference>
<evidence type="ECO:0000259" key="1">
    <source>
        <dbReference type="Pfam" id="PF01636"/>
    </source>
</evidence>
<gene>
    <name evidence="2" type="ORF">IE331_07220</name>
</gene>
<dbReference type="Gene3D" id="3.90.1200.10">
    <property type="match status" value="1"/>
</dbReference>